<evidence type="ECO:0000313" key="2">
    <source>
        <dbReference type="EMBL" id="KEP70457.1"/>
    </source>
</evidence>
<evidence type="ECO:0000256" key="1">
    <source>
        <dbReference type="SAM" id="Phobius"/>
    </source>
</evidence>
<evidence type="ECO:0000313" key="3">
    <source>
        <dbReference type="Proteomes" id="UP000027725"/>
    </source>
</evidence>
<dbReference type="eggNOG" id="ENOG502ZGR6">
    <property type="taxonomic scope" value="Bacteria"/>
</dbReference>
<dbReference type="AlphaFoldDB" id="A0A074U703"/>
<proteinExistence type="predicted"/>
<dbReference type="STRING" id="1185766.SAMN05216224_10427"/>
<dbReference type="Proteomes" id="UP000027725">
    <property type="component" value="Unassembled WGS sequence"/>
</dbReference>
<comment type="caution">
    <text evidence="2">The sequence shown here is derived from an EMBL/GenBank/DDBJ whole genome shotgun (WGS) entry which is preliminary data.</text>
</comment>
<sequence>MKTCATLFTIGWGAALSFGWIALAAPADEASQLQSLNIVLAALGAAVGLWAWLRLRRAD</sequence>
<name>A0A074U703_9RHOB</name>
<feature type="transmembrane region" description="Helical" evidence="1">
    <location>
        <begin position="34"/>
        <end position="53"/>
    </location>
</feature>
<dbReference type="OrthoDB" id="7689809at2"/>
<accession>A0A074U703</accession>
<gene>
    <name evidence="2" type="ORF">DL1_18105</name>
</gene>
<keyword evidence="1" id="KW-0812">Transmembrane</keyword>
<keyword evidence="3" id="KW-1185">Reference proteome</keyword>
<keyword evidence="1" id="KW-0472">Membrane</keyword>
<organism evidence="2 3">
    <name type="scientific">Thioclava dalianensis</name>
    <dbReference type="NCBI Taxonomy" id="1185766"/>
    <lineage>
        <taxon>Bacteria</taxon>
        <taxon>Pseudomonadati</taxon>
        <taxon>Pseudomonadota</taxon>
        <taxon>Alphaproteobacteria</taxon>
        <taxon>Rhodobacterales</taxon>
        <taxon>Paracoccaceae</taxon>
        <taxon>Thioclava</taxon>
    </lineage>
</organism>
<protein>
    <submittedName>
        <fullName evidence="2">Uncharacterized protein</fullName>
    </submittedName>
</protein>
<keyword evidence="1" id="KW-1133">Transmembrane helix</keyword>
<reference evidence="2 3" key="1">
    <citation type="submission" date="2014-03" db="EMBL/GenBank/DDBJ databases">
        <title>The draft genome sequence of Thioclava dalianensis DLFJ1-1.</title>
        <authorList>
            <person name="Lai Q."/>
            <person name="Shao Z."/>
        </authorList>
    </citation>
    <scope>NUCLEOTIDE SEQUENCE [LARGE SCALE GENOMIC DNA]</scope>
    <source>
        <strain evidence="2 3">DLFJ1-1</strain>
    </source>
</reference>
<dbReference type="RefSeq" id="WP_038064423.1">
    <property type="nucleotide sequence ID" value="NZ_FOVB01000004.1"/>
</dbReference>
<dbReference type="EMBL" id="JHEH01000006">
    <property type="protein sequence ID" value="KEP70457.1"/>
    <property type="molecule type" value="Genomic_DNA"/>
</dbReference>